<proteinExistence type="predicted"/>
<feature type="chain" id="PRO_5040372805" evidence="1">
    <location>
        <begin position="29"/>
        <end position="423"/>
    </location>
</feature>
<sequence length="423" mass="47011">MLNRSACRIAGIFCLAGYSLLRTSPAAAMEDSVLQALEIADNTVFEEVKSHTLSMAAEIAGTINEAGKNIQRLSLDMRLDTPVFSDKARVVVSNRTDARFYGALGHSGNVNTLREAYISYKAASDTIVETGRINTRYGVALGYNPTDFLGKNTVRSVVSADPESLRTNRLGNVMIRLQQGWDKASVTAIIAPKLGDKPNNAAFSPDWAAGNPRDRLLLSASYKFGENFNPQILYFQESGRSPQFGLNISRVLSRSTLVYAEWAGGRQPLTWQNALPDGQQEDKWRNRTAAGITWSSDSNLTLRLEGHYDGSADNEKASQKLSRLPPAAIAQSGLSGNMQDVMASKRSVLFQAYHKDIIDQYDLNLILQRDLQKSKNIGFAEVRHHMGPADVALQWQKTYSLNEKKGYEITPEQRWQLSLNYYF</sequence>
<accession>A0A9Q4CJZ8</accession>
<evidence type="ECO:0000313" key="3">
    <source>
        <dbReference type="Proteomes" id="UP001076655"/>
    </source>
</evidence>
<organism evidence="2 3">
    <name type="scientific">Morganella morganii</name>
    <name type="common">Proteus morganii</name>
    <dbReference type="NCBI Taxonomy" id="582"/>
    <lineage>
        <taxon>Bacteria</taxon>
        <taxon>Pseudomonadati</taxon>
        <taxon>Pseudomonadota</taxon>
        <taxon>Gammaproteobacteria</taxon>
        <taxon>Enterobacterales</taxon>
        <taxon>Morganellaceae</taxon>
        <taxon>Morganella</taxon>
    </lineage>
</organism>
<feature type="signal peptide" evidence="1">
    <location>
        <begin position="1"/>
        <end position="28"/>
    </location>
</feature>
<evidence type="ECO:0000256" key="1">
    <source>
        <dbReference type="SAM" id="SignalP"/>
    </source>
</evidence>
<evidence type="ECO:0000313" key="2">
    <source>
        <dbReference type="EMBL" id="MCY0788390.1"/>
    </source>
</evidence>
<keyword evidence="1" id="KW-0732">Signal</keyword>
<name>A0A9Q4CJZ8_MORMO</name>
<comment type="caution">
    <text evidence="2">The sequence shown here is derived from an EMBL/GenBank/DDBJ whole genome shotgun (WGS) entry which is preliminary data.</text>
</comment>
<gene>
    <name evidence="2" type="ORF">N0392_01630</name>
</gene>
<reference evidence="2" key="1">
    <citation type="submission" date="2022-08" db="EMBL/GenBank/DDBJ databases">
        <authorList>
            <person name="Dale J.L."/>
        </authorList>
    </citation>
    <scope>NUCLEOTIDE SEQUENCE</scope>
    <source>
        <strain evidence="2">2022EL-00758</strain>
    </source>
</reference>
<dbReference type="EMBL" id="JAPNMI010000001">
    <property type="protein sequence ID" value="MCY0788390.1"/>
    <property type="molecule type" value="Genomic_DNA"/>
</dbReference>
<dbReference type="RefSeq" id="WP_230657430.1">
    <property type="nucleotide sequence ID" value="NZ_BRRE01000001.1"/>
</dbReference>
<protein>
    <submittedName>
        <fullName evidence="2">Uncharacterized protein</fullName>
    </submittedName>
</protein>
<dbReference type="Proteomes" id="UP001076655">
    <property type="component" value="Unassembled WGS sequence"/>
</dbReference>
<dbReference type="AlphaFoldDB" id="A0A9Q4CJZ8"/>